<dbReference type="EMBL" id="JAKROA010000019">
    <property type="protein sequence ID" value="KAL5103244.1"/>
    <property type="molecule type" value="Genomic_DNA"/>
</dbReference>
<gene>
    <name evidence="1" type="ORF">TcWFU_004467</name>
</gene>
<accession>A0ABR4Q0S8</accession>
<reference evidence="1 2" key="1">
    <citation type="journal article" date="2022" name="Front. Cell. Infect. Microbiol.">
        <title>The Genomes of Two Strains of Taenia crassiceps the Animal Model for the Study of Human Cysticercosis.</title>
        <authorList>
            <person name="Bobes R.J."/>
            <person name="Estrada K."/>
            <person name="Rios-Valencia D.G."/>
            <person name="Calderon-Gallegos A."/>
            <person name="de la Torre P."/>
            <person name="Carrero J.C."/>
            <person name="Sanchez-Flores A."/>
            <person name="Laclette J.P."/>
        </authorList>
    </citation>
    <scope>NUCLEOTIDE SEQUENCE [LARGE SCALE GENOMIC DNA]</scope>
    <source>
        <strain evidence="1">WFUcys</strain>
    </source>
</reference>
<evidence type="ECO:0000313" key="1">
    <source>
        <dbReference type="EMBL" id="KAL5103244.1"/>
    </source>
</evidence>
<dbReference type="Proteomes" id="UP001651158">
    <property type="component" value="Unassembled WGS sequence"/>
</dbReference>
<protein>
    <submittedName>
        <fullName evidence="1">Uncharacterized protein</fullName>
    </submittedName>
</protein>
<organism evidence="1 2">
    <name type="scientific">Taenia crassiceps</name>
    <dbReference type="NCBI Taxonomy" id="6207"/>
    <lineage>
        <taxon>Eukaryota</taxon>
        <taxon>Metazoa</taxon>
        <taxon>Spiralia</taxon>
        <taxon>Lophotrochozoa</taxon>
        <taxon>Platyhelminthes</taxon>
        <taxon>Cestoda</taxon>
        <taxon>Eucestoda</taxon>
        <taxon>Cyclophyllidea</taxon>
        <taxon>Taeniidae</taxon>
        <taxon>Taenia</taxon>
    </lineage>
</organism>
<evidence type="ECO:0000313" key="2">
    <source>
        <dbReference type="Proteomes" id="UP001651158"/>
    </source>
</evidence>
<proteinExistence type="predicted"/>
<keyword evidence="2" id="KW-1185">Reference proteome</keyword>
<comment type="caution">
    <text evidence="1">The sequence shown here is derived from an EMBL/GenBank/DDBJ whole genome shotgun (WGS) entry which is preliminary data.</text>
</comment>
<name>A0ABR4Q0S8_9CEST</name>
<sequence>MQSGILFLGETFICHINLHNESGVECKNVVLKKSSRNKTSANSVREKLFDQNPFSVLEVQRIPSSSLCQRTSFPFLSLFPSEDKTRTHCFAYD</sequence>